<evidence type="ECO:0000313" key="3">
    <source>
        <dbReference type="Proteomes" id="UP000295560"/>
    </source>
</evidence>
<feature type="transmembrane region" description="Helical" evidence="1">
    <location>
        <begin position="70"/>
        <end position="92"/>
    </location>
</feature>
<organism evidence="2 3">
    <name type="scientific">Pseudonocardia endophytica</name>
    <dbReference type="NCBI Taxonomy" id="401976"/>
    <lineage>
        <taxon>Bacteria</taxon>
        <taxon>Bacillati</taxon>
        <taxon>Actinomycetota</taxon>
        <taxon>Actinomycetes</taxon>
        <taxon>Pseudonocardiales</taxon>
        <taxon>Pseudonocardiaceae</taxon>
        <taxon>Pseudonocardia</taxon>
    </lineage>
</organism>
<keyword evidence="1" id="KW-1133">Transmembrane helix</keyword>
<evidence type="ECO:0000313" key="2">
    <source>
        <dbReference type="EMBL" id="TCK26672.1"/>
    </source>
</evidence>
<feature type="transmembrane region" description="Helical" evidence="1">
    <location>
        <begin position="288"/>
        <end position="310"/>
    </location>
</feature>
<name>A0A4R1I8Z2_PSEEN</name>
<dbReference type="EMBL" id="SMFZ01000001">
    <property type="protein sequence ID" value="TCK26672.1"/>
    <property type="molecule type" value="Genomic_DNA"/>
</dbReference>
<dbReference type="Proteomes" id="UP000295560">
    <property type="component" value="Unassembled WGS sequence"/>
</dbReference>
<comment type="caution">
    <text evidence="2">The sequence shown here is derived from an EMBL/GenBank/DDBJ whole genome shotgun (WGS) entry which is preliminary data.</text>
</comment>
<dbReference type="RefSeq" id="WP_132424256.1">
    <property type="nucleotide sequence ID" value="NZ_SMFZ01000001.1"/>
</dbReference>
<keyword evidence="3" id="KW-1185">Reference proteome</keyword>
<feature type="transmembrane region" description="Helical" evidence="1">
    <location>
        <begin position="40"/>
        <end position="63"/>
    </location>
</feature>
<feature type="transmembrane region" description="Helical" evidence="1">
    <location>
        <begin position="178"/>
        <end position="202"/>
    </location>
</feature>
<reference evidence="2 3" key="1">
    <citation type="submission" date="2019-03" db="EMBL/GenBank/DDBJ databases">
        <title>Sequencing the genomes of 1000 actinobacteria strains.</title>
        <authorList>
            <person name="Klenk H.-P."/>
        </authorList>
    </citation>
    <scope>NUCLEOTIDE SEQUENCE [LARGE SCALE GENOMIC DNA]</scope>
    <source>
        <strain evidence="2 3">DSM 44969</strain>
    </source>
</reference>
<dbReference type="OrthoDB" id="227596at2"/>
<proteinExistence type="predicted"/>
<keyword evidence="1" id="KW-0812">Transmembrane</keyword>
<accession>A0A4R1I8Z2</accession>
<feature type="transmembrane region" description="Helical" evidence="1">
    <location>
        <begin position="223"/>
        <end position="241"/>
    </location>
</feature>
<feature type="transmembrane region" description="Helical" evidence="1">
    <location>
        <begin position="253"/>
        <end position="276"/>
    </location>
</feature>
<sequence length="421" mass="44248">MTRRRATAVCLAVLALAMVCSVLTVVVRVGRPLVGASPAEAISGGVLFNTSLLFVALGTLIVLRGAGHRIGWVLVGTGGVLAVETLASTVGTTYMYGQAVPLGQWAAWVDDFAWAPLLWGVWATLVLFPDGRVPGRFGRVVLAVATAVAGAIVVVLPFHSGMLVDYPTVASPVPPVPVLTPVAEVAAVPLQVATSVVFVLAASVTVLRYRASGPEQRAQLRWLGWYGVVLATSVLLSQAVGRGLITAAPWPDVVQIGTGLTLPLLPVVIAVAVLRYRLYDIDRLVSRTVSYALLTGAVVAVYVAVVAAASVLVPDAAGSLGVAAATLAAVSLVGPLRRRLQAVVDRRFDRERHEAHRAVAAYADRLRADPGRDTEAELLTVLDHAVAPTRAWLWRPAPAPVLPDQRSQPITTFVRNTPAGS</sequence>
<gene>
    <name evidence="2" type="ORF">EV378_2513</name>
</gene>
<protein>
    <submittedName>
        <fullName evidence="2">Uncharacterized protein</fullName>
    </submittedName>
</protein>
<feature type="transmembrane region" description="Helical" evidence="1">
    <location>
        <begin position="140"/>
        <end position="158"/>
    </location>
</feature>
<feature type="transmembrane region" description="Helical" evidence="1">
    <location>
        <begin position="112"/>
        <end position="128"/>
    </location>
</feature>
<evidence type="ECO:0000256" key="1">
    <source>
        <dbReference type="SAM" id="Phobius"/>
    </source>
</evidence>
<feature type="transmembrane region" description="Helical" evidence="1">
    <location>
        <begin position="316"/>
        <end position="336"/>
    </location>
</feature>
<keyword evidence="1" id="KW-0472">Membrane</keyword>
<dbReference type="AlphaFoldDB" id="A0A4R1I8Z2"/>